<protein>
    <submittedName>
        <fullName evidence="3">Uncharacterized protein</fullName>
    </submittedName>
</protein>
<feature type="region of interest" description="Disordered" evidence="1">
    <location>
        <begin position="99"/>
        <end position="128"/>
    </location>
</feature>
<reference evidence="3 4" key="1">
    <citation type="journal article" date="2015" name="BMC Genomics">
        <title>Insights from the genome of Ophiocordyceps polyrhachis-furcata to pathogenicity and host specificity in insect fungi.</title>
        <authorList>
            <person name="Wichadakul D."/>
            <person name="Kobmoo N."/>
            <person name="Ingsriswang S."/>
            <person name="Tangphatsornruang S."/>
            <person name="Chantasingh D."/>
            <person name="Luangsa-ard J.J."/>
            <person name="Eurwilaichitr L."/>
        </authorList>
    </citation>
    <scope>NUCLEOTIDE SEQUENCE [LARGE SCALE GENOMIC DNA]</scope>
    <source>
        <strain evidence="3 4">BCC 54312</strain>
    </source>
</reference>
<evidence type="ECO:0000256" key="1">
    <source>
        <dbReference type="SAM" id="MobiDB-lite"/>
    </source>
</evidence>
<evidence type="ECO:0000256" key="2">
    <source>
        <dbReference type="SAM" id="SignalP"/>
    </source>
</evidence>
<keyword evidence="4" id="KW-1185">Reference proteome</keyword>
<proteinExistence type="predicted"/>
<feature type="chain" id="PRO_5017051625" evidence="2">
    <location>
        <begin position="17"/>
        <end position="128"/>
    </location>
</feature>
<dbReference type="AlphaFoldDB" id="A0A367LGQ8"/>
<organism evidence="3 4">
    <name type="scientific">Ophiocordyceps polyrhachis-furcata BCC 54312</name>
    <dbReference type="NCBI Taxonomy" id="1330021"/>
    <lineage>
        <taxon>Eukaryota</taxon>
        <taxon>Fungi</taxon>
        <taxon>Dikarya</taxon>
        <taxon>Ascomycota</taxon>
        <taxon>Pezizomycotina</taxon>
        <taxon>Sordariomycetes</taxon>
        <taxon>Hypocreomycetidae</taxon>
        <taxon>Hypocreales</taxon>
        <taxon>Ophiocordycipitaceae</taxon>
        <taxon>Ophiocordyceps</taxon>
    </lineage>
</organism>
<dbReference type="EMBL" id="LKCN02000006">
    <property type="protein sequence ID" value="RCI13616.1"/>
    <property type="molecule type" value="Genomic_DNA"/>
</dbReference>
<sequence length="128" mass="14155">MKTVLFLAALAGAALAAPAEPSDAEKNPFSPNIRYNARIHIPTWDDHGNDRLLRVQKYVDIDGFKDMTCRWTTEITCYASLTFGALEFIKTIDGIELSEDDAENNPADQGPAEDGQNNIRTVGGQIKW</sequence>
<feature type="signal peptide" evidence="2">
    <location>
        <begin position="1"/>
        <end position="16"/>
    </location>
</feature>
<evidence type="ECO:0000313" key="4">
    <source>
        <dbReference type="Proteomes" id="UP000253664"/>
    </source>
</evidence>
<keyword evidence="2" id="KW-0732">Signal</keyword>
<name>A0A367LGQ8_9HYPO</name>
<evidence type="ECO:0000313" key="3">
    <source>
        <dbReference type="EMBL" id="RCI13616.1"/>
    </source>
</evidence>
<accession>A0A367LGQ8</accession>
<dbReference type="Proteomes" id="UP000253664">
    <property type="component" value="Unassembled WGS sequence"/>
</dbReference>
<comment type="caution">
    <text evidence="3">The sequence shown here is derived from an EMBL/GenBank/DDBJ whole genome shotgun (WGS) entry which is preliminary data.</text>
</comment>
<gene>
    <name evidence="3" type="ORF">L249_5566</name>
</gene>